<name>A0AA38RJ21_9PEZI</name>
<comment type="caution">
    <text evidence="2">The sequence shown here is derived from an EMBL/GenBank/DDBJ whole genome shotgun (WGS) entry which is preliminary data.</text>
</comment>
<feature type="region of interest" description="Disordered" evidence="1">
    <location>
        <begin position="176"/>
        <end position="203"/>
    </location>
</feature>
<keyword evidence="3" id="KW-1185">Reference proteome</keyword>
<evidence type="ECO:0000256" key="1">
    <source>
        <dbReference type="SAM" id="MobiDB-lite"/>
    </source>
</evidence>
<accession>A0AA38RJ21</accession>
<gene>
    <name evidence="2" type="ORF">NKR23_g10870</name>
</gene>
<organism evidence="2 3">
    <name type="scientific">Pleurostoma richardsiae</name>
    <dbReference type="NCBI Taxonomy" id="41990"/>
    <lineage>
        <taxon>Eukaryota</taxon>
        <taxon>Fungi</taxon>
        <taxon>Dikarya</taxon>
        <taxon>Ascomycota</taxon>
        <taxon>Pezizomycotina</taxon>
        <taxon>Sordariomycetes</taxon>
        <taxon>Sordariomycetidae</taxon>
        <taxon>Calosphaeriales</taxon>
        <taxon>Pleurostomataceae</taxon>
        <taxon>Pleurostoma</taxon>
    </lineage>
</organism>
<dbReference type="EMBL" id="JANBVO010000051">
    <property type="protein sequence ID" value="KAJ9133308.1"/>
    <property type="molecule type" value="Genomic_DNA"/>
</dbReference>
<proteinExistence type="predicted"/>
<evidence type="ECO:0000313" key="2">
    <source>
        <dbReference type="EMBL" id="KAJ9133308.1"/>
    </source>
</evidence>
<sequence>MREIEEGMLGPTEGEIRGEMMTIEDNIDDAASSLRGACAPFRGERPNFSECSCTFFKTLTIKVGGWNDIDEFCTHVLDNEIPILEVLRSIAAAGICTLVFESTSLDFQLSGSPLLDQYRRHLLLRDGPALLRDLDFVAHKSLISHANFLNQIIPGKAKEIGNQVVEVLLPIIDSSTSHSGTEAPGVSPGAAKPLDPEDDGDVSPIEAFQGAIENALKLRAQMALNGLKQYEFVYIPPETYFNPQTMNLNGQNYDSEALVSLSRYQFLRPAQMSQRTPSGLGQKVKLCLFPALYSRRRPQFDPARSTEVDIGEILVQVRVFTEGRPDQDSEGDDLKLVTKAVVLV</sequence>
<reference evidence="2" key="1">
    <citation type="submission" date="2022-07" db="EMBL/GenBank/DDBJ databases">
        <title>Fungi with potential for degradation of polypropylene.</title>
        <authorList>
            <person name="Gostincar C."/>
        </authorList>
    </citation>
    <scope>NUCLEOTIDE SEQUENCE</scope>
    <source>
        <strain evidence="2">EXF-13308</strain>
    </source>
</reference>
<evidence type="ECO:0000313" key="3">
    <source>
        <dbReference type="Proteomes" id="UP001174694"/>
    </source>
</evidence>
<dbReference type="Proteomes" id="UP001174694">
    <property type="component" value="Unassembled WGS sequence"/>
</dbReference>
<dbReference type="AlphaFoldDB" id="A0AA38RJ21"/>
<protein>
    <submittedName>
        <fullName evidence="2">Uncharacterized protein</fullName>
    </submittedName>
</protein>